<reference evidence="1" key="1">
    <citation type="submission" date="2020-10" db="EMBL/GenBank/DDBJ databases">
        <authorList>
            <person name="Castelo-Branco R."/>
            <person name="Eusebio N."/>
            <person name="Adriana R."/>
            <person name="Vieira A."/>
            <person name="Brugerolle De Fraissinette N."/>
            <person name="Rezende De Castro R."/>
            <person name="Schneider M.P."/>
            <person name="Vasconcelos V."/>
            <person name="Leao P.N."/>
        </authorList>
    </citation>
    <scope>NUCLEOTIDE SEQUENCE</scope>
    <source>
        <strain evidence="1">LEGE 11480</strain>
    </source>
</reference>
<comment type="caution">
    <text evidence="1">The sequence shown here is derived from an EMBL/GenBank/DDBJ whole genome shotgun (WGS) entry which is preliminary data.</text>
</comment>
<dbReference type="Proteomes" id="UP000625316">
    <property type="component" value="Unassembled WGS sequence"/>
</dbReference>
<organism evidence="1 2">
    <name type="scientific">Romeriopsis navalis LEGE 11480</name>
    <dbReference type="NCBI Taxonomy" id="2777977"/>
    <lineage>
        <taxon>Bacteria</taxon>
        <taxon>Bacillati</taxon>
        <taxon>Cyanobacteriota</taxon>
        <taxon>Cyanophyceae</taxon>
        <taxon>Leptolyngbyales</taxon>
        <taxon>Leptolyngbyaceae</taxon>
        <taxon>Romeriopsis</taxon>
        <taxon>Romeriopsis navalis</taxon>
    </lineage>
</organism>
<evidence type="ECO:0000313" key="1">
    <source>
        <dbReference type="EMBL" id="MBE9033510.1"/>
    </source>
</evidence>
<dbReference type="AlphaFoldDB" id="A0A928VS61"/>
<gene>
    <name evidence="1" type="ORF">IQ266_27670</name>
</gene>
<dbReference type="EMBL" id="JADEXQ010000230">
    <property type="protein sequence ID" value="MBE9033510.1"/>
    <property type="molecule type" value="Genomic_DNA"/>
</dbReference>
<evidence type="ECO:0000313" key="2">
    <source>
        <dbReference type="Proteomes" id="UP000625316"/>
    </source>
</evidence>
<proteinExistence type="predicted"/>
<sequence length="168" mass="20243">MRRSYNDSYRAVQDCSYAKNRRYARSFANRKAQEISRRSDVRQAYVQRVQMGSQRIRRTKRWGKRKCYSNFSFNVTFRVKKKPVKRVRICNDSGSSLRYVFNNRSRTLSSGGCRTERSRGYTSVQFDKHYRPGYQRHSYALRSGRYTFKKATWSSRYSRYRGIDLRRG</sequence>
<dbReference type="RefSeq" id="WP_264328307.1">
    <property type="nucleotide sequence ID" value="NZ_JADEXQ010000230.1"/>
</dbReference>
<protein>
    <submittedName>
        <fullName evidence="1">Uncharacterized protein</fullName>
    </submittedName>
</protein>
<name>A0A928VS61_9CYAN</name>
<keyword evidence="2" id="KW-1185">Reference proteome</keyword>
<accession>A0A928VS61</accession>